<evidence type="ECO:0000313" key="2">
    <source>
        <dbReference type="Proteomes" id="UP001163321"/>
    </source>
</evidence>
<dbReference type="Proteomes" id="UP001163321">
    <property type="component" value="Chromosome 7"/>
</dbReference>
<reference evidence="1 2" key="1">
    <citation type="journal article" date="2022" name="bioRxiv">
        <title>The genome of the oomycete Peronosclerospora sorghi, a cosmopolitan pathogen of maize and sorghum, is inflated with dispersed pseudogenes.</title>
        <authorList>
            <person name="Fletcher K."/>
            <person name="Martin F."/>
            <person name="Isakeit T."/>
            <person name="Cavanaugh K."/>
            <person name="Magill C."/>
            <person name="Michelmore R."/>
        </authorList>
    </citation>
    <scope>NUCLEOTIDE SEQUENCE [LARGE SCALE GENOMIC DNA]</scope>
    <source>
        <strain evidence="1">P6</strain>
    </source>
</reference>
<dbReference type="EMBL" id="CM047586">
    <property type="protein sequence ID" value="KAI9909487.1"/>
    <property type="molecule type" value="Genomic_DNA"/>
</dbReference>
<name>A0ACC0VSM7_9STRA</name>
<proteinExistence type="predicted"/>
<protein>
    <submittedName>
        <fullName evidence="1">Uncharacterized protein</fullName>
    </submittedName>
</protein>
<evidence type="ECO:0000313" key="1">
    <source>
        <dbReference type="EMBL" id="KAI9909487.1"/>
    </source>
</evidence>
<keyword evidence="2" id="KW-1185">Reference proteome</keyword>
<organism evidence="1 2">
    <name type="scientific">Peronosclerospora sorghi</name>
    <dbReference type="NCBI Taxonomy" id="230839"/>
    <lineage>
        <taxon>Eukaryota</taxon>
        <taxon>Sar</taxon>
        <taxon>Stramenopiles</taxon>
        <taxon>Oomycota</taxon>
        <taxon>Peronosporomycetes</taxon>
        <taxon>Peronosporales</taxon>
        <taxon>Peronosporaceae</taxon>
        <taxon>Peronosclerospora</taxon>
    </lineage>
</organism>
<sequence>MLPTDAAQHMAVVVWNDRVRSSMMEQSDGLSLIRHHTKRPNFKSRVPHILCLCNTTFLGVYDHLESIFIHLMFQLFSSTQIVFFHFIEQRHVAVCHFLQD</sequence>
<accession>A0ACC0VSM7</accession>
<gene>
    <name evidence="1" type="ORF">PsorP6_014957</name>
</gene>
<comment type="caution">
    <text evidence="1">The sequence shown here is derived from an EMBL/GenBank/DDBJ whole genome shotgun (WGS) entry which is preliminary data.</text>
</comment>